<feature type="domain" description="AAA" evidence="1">
    <location>
        <begin position="1"/>
        <end position="188"/>
    </location>
</feature>
<organism evidence="2">
    <name type="scientific">candidate division TA06 bacterium ADurb.Bin131</name>
    <dbReference type="NCBI Taxonomy" id="1852827"/>
    <lineage>
        <taxon>Bacteria</taxon>
        <taxon>Bacteria division TA06</taxon>
    </lineage>
</organism>
<dbReference type="InterPro" id="IPR050678">
    <property type="entry name" value="DNA_Partitioning_ATPase"/>
</dbReference>
<dbReference type="PANTHER" id="PTHR13696">
    <property type="entry name" value="P-LOOP CONTAINING NUCLEOSIDE TRIPHOSPHATE HYDROLASE"/>
    <property type="match status" value="1"/>
</dbReference>
<dbReference type="InterPro" id="IPR025669">
    <property type="entry name" value="AAA_dom"/>
</dbReference>
<dbReference type="InterPro" id="IPR027417">
    <property type="entry name" value="P-loop_NTPase"/>
</dbReference>
<dbReference type="SUPFAM" id="SSF52540">
    <property type="entry name" value="P-loop containing nucleoside triphosphate hydrolases"/>
    <property type="match status" value="1"/>
</dbReference>
<dbReference type="PANTHER" id="PTHR13696:SF52">
    <property type="entry name" value="PARA FAMILY PROTEIN CT_582"/>
    <property type="match status" value="1"/>
</dbReference>
<sequence>MRRIAIINQKGGVGKTTTAVNLGAGLCLLGEKMLLIDMDPQAHLTYSVGVKAHELTKTLYHVLKRDASISDTIIERPIDVYLPFVKHSKISSSFHILPSSLDLSGADLEFGGIAGREFLLKEMLDGISDFDYVFIDCPPSLGLLTLNALTAVDEVYIPLQTEFLALQGISKLLETIEIVRKRLNHNIKLTGIIGTRFDARKRLNREVVDRIKEYFGDRFFRTLIRENISLAEAPGFGKTIYEYKPDSYGSRDYFALSKDVSKRNKKTL</sequence>
<dbReference type="FunFam" id="3.40.50.300:FF:000285">
    <property type="entry name" value="Sporulation initiation inhibitor Soj"/>
    <property type="match status" value="1"/>
</dbReference>
<dbReference type="EC" id="3.6.-.-" evidence="2"/>
<dbReference type="GO" id="GO:0016787">
    <property type="term" value="F:hydrolase activity"/>
    <property type="evidence" value="ECO:0007669"/>
    <property type="project" value="UniProtKB-KW"/>
</dbReference>
<accession>A0A1V6C7T6</accession>
<evidence type="ECO:0000313" key="2">
    <source>
        <dbReference type="EMBL" id="OQB72983.1"/>
    </source>
</evidence>
<protein>
    <submittedName>
        <fullName evidence="2">Sporulation initiation inhibitor protein Soj</fullName>
        <ecNumber evidence="2">3.6.-.-</ecNumber>
    </submittedName>
</protein>
<gene>
    <name evidence="2" type="primary">soj_1</name>
    <name evidence="2" type="ORF">BWX89_01135</name>
</gene>
<evidence type="ECO:0000259" key="1">
    <source>
        <dbReference type="Pfam" id="PF13614"/>
    </source>
</evidence>
<name>A0A1V6C7T6_UNCT6</name>
<dbReference type="Pfam" id="PF13614">
    <property type="entry name" value="AAA_31"/>
    <property type="match status" value="1"/>
</dbReference>
<reference evidence="2" key="1">
    <citation type="submission" date="2017-02" db="EMBL/GenBank/DDBJ databases">
        <title>Delving into the versatile metabolic prowess of the omnipresent phylum Bacteroidetes.</title>
        <authorList>
            <person name="Nobu M.K."/>
            <person name="Mei R."/>
            <person name="Narihiro T."/>
            <person name="Kuroda K."/>
            <person name="Liu W.-T."/>
        </authorList>
    </citation>
    <scope>NUCLEOTIDE SEQUENCE</scope>
    <source>
        <strain evidence="2">ADurb.Bin131</strain>
    </source>
</reference>
<dbReference type="EMBL" id="MWDQ01000104">
    <property type="protein sequence ID" value="OQB72983.1"/>
    <property type="molecule type" value="Genomic_DNA"/>
</dbReference>
<proteinExistence type="predicted"/>
<dbReference type="AlphaFoldDB" id="A0A1V6C7T6"/>
<comment type="caution">
    <text evidence="2">The sequence shown here is derived from an EMBL/GenBank/DDBJ whole genome shotgun (WGS) entry which is preliminary data.</text>
</comment>
<dbReference type="CDD" id="cd02042">
    <property type="entry name" value="ParAB_family"/>
    <property type="match status" value="1"/>
</dbReference>
<keyword evidence="2" id="KW-0378">Hydrolase</keyword>
<dbReference type="Gene3D" id="3.40.50.300">
    <property type="entry name" value="P-loop containing nucleotide triphosphate hydrolases"/>
    <property type="match status" value="1"/>
</dbReference>
<dbReference type="Proteomes" id="UP000485562">
    <property type="component" value="Unassembled WGS sequence"/>
</dbReference>